<dbReference type="SUPFAM" id="SSF81338">
    <property type="entry name" value="Aquaporin-like"/>
    <property type="match status" value="1"/>
</dbReference>
<feature type="transmembrane region" description="Helical" evidence="7">
    <location>
        <begin position="218"/>
        <end position="239"/>
    </location>
</feature>
<reference evidence="8 9" key="1">
    <citation type="submission" date="2018-12" db="EMBL/GenBank/DDBJ databases">
        <authorList>
            <person name="Li F."/>
        </authorList>
    </citation>
    <scope>NUCLEOTIDE SEQUENCE [LARGE SCALE GENOMIC DNA]</scope>
    <source>
        <strain evidence="8 9">8H24J-4-2</strain>
    </source>
</reference>
<name>A0A3S4ED20_9MICO</name>
<sequence>MTGSDPDPRFAAVVAAEIVGTLIVTTVVVGTSVIGAVVLGPLGIATATGFALLAVVATVGRVSGGHVNPAVTIGLALAGRFPWRDVSTYVIAQLVGATLGAAVVLTIVADGPPGALQEAQRVGFAAGGFGVGGSPDGYGLLAVALVETLLTAALVGAYLVADGRHGDGARDRSPAAALVGATLVAITLLALPVSNASFNPARSLATALFAGPDRLAQVWVFIVFPLLGAALAALATRWARRVPRRRMTESD</sequence>
<feature type="transmembrane region" description="Helical" evidence="7">
    <location>
        <begin position="89"/>
        <end position="109"/>
    </location>
</feature>
<dbReference type="GO" id="GO:0015267">
    <property type="term" value="F:channel activity"/>
    <property type="evidence" value="ECO:0007669"/>
    <property type="project" value="InterPro"/>
</dbReference>
<comment type="subcellular location">
    <subcellularLocation>
        <location evidence="1">Membrane</location>
        <topology evidence="1">Multi-pass membrane protein</topology>
    </subcellularLocation>
</comment>
<dbReference type="InterPro" id="IPR023271">
    <property type="entry name" value="Aquaporin-like"/>
</dbReference>
<comment type="caution">
    <text evidence="8">The sequence shown here is derived from an EMBL/GenBank/DDBJ whole genome shotgun (WGS) entry which is preliminary data.</text>
</comment>
<dbReference type="PANTHER" id="PTHR45724:SF13">
    <property type="entry name" value="AQUAPORIN NIP1-1-RELATED"/>
    <property type="match status" value="1"/>
</dbReference>
<keyword evidence="3 6" id="KW-0812">Transmembrane</keyword>
<dbReference type="EMBL" id="RZNC01000001">
    <property type="protein sequence ID" value="RWZ68548.1"/>
    <property type="molecule type" value="Genomic_DNA"/>
</dbReference>
<evidence type="ECO:0000256" key="3">
    <source>
        <dbReference type="ARBA" id="ARBA00022692"/>
    </source>
</evidence>
<feature type="transmembrane region" description="Helical" evidence="7">
    <location>
        <begin position="50"/>
        <end position="77"/>
    </location>
</feature>
<evidence type="ECO:0000256" key="2">
    <source>
        <dbReference type="ARBA" id="ARBA00022448"/>
    </source>
</evidence>
<keyword evidence="4 7" id="KW-1133">Transmembrane helix</keyword>
<feature type="transmembrane region" description="Helical" evidence="7">
    <location>
        <begin position="12"/>
        <end position="38"/>
    </location>
</feature>
<dbReference type="InterPro" id="IPR000425">
    <property type="entry name" value="MIP"/>
</dbReference>
<dbReference type="Proteomes" id="UP000288603">
    <property type="component" value="Unassembled WGS sequence"/>
</dbReference>
<dbReference type="Pfam" id="PF00230">
    <property type="entry name" value="MIP"/>
    <property type="match status" value="1"/>
</dbReference>
<dbReference type="RefSeq" id="WP_128497814.1">
    <property type="nucleotide sequence ID" value="NZ_RZNC01000001.1"/>
</dbReference>
<dbReference type="InterPro" id="IPR034294">
    <property type="entry name" value="Aquaporin_transptr"/>
</dbReference>
<dbReference type="PANTHER" id="PTHR45724">
    <property type="entry name" value="AQUAPORIN NIP2-1"/>
    <property type="match status" value="1"/>
</dbReference>
<feature type="transmembrane region" description="Helical" evidence="7">
    <location>
        <begin position="173"/>
        <end position="198"/>
    </location>
</feature>
<keyword evidence="9" id="KW-1185">Reference proteome</keyword>
<dbReference type="OrthoDB" id="9807293at2"/>
<evidence type="ECO:0000256" key="5">
    <source>
        <dbReference type="ARBA" id="ARBA00023136"/>
    </source>
</evidence>
<keyword evidence="2 6" id="KW-0813">Transport</keyword>
<gene>
    <name evidence="8" type="ORF">ELQ92_04910</name>
</gene>
<protein>
    <submittedName>
        <fullName evidence="8">Aquaporin Z</fullName>
    </submittedName>
</protein>
<comment type="similarity">
    <text evidence="6">Belongs to the MIP/aquaporin (TC 1.A.8) family.</text>
</comment>
<evidence type="ECO:0000256" key="4">
    <source>
        <dbReference type="ARBA" id="ARBA00022989"/>
    </source>
</evidence>
<dbReference type="Gene3D" id="1.20.1080.10">
    <property type="entry name" value="Glycerol uptake facilitator protein"/>
    <property type="match status" value="1"/>
</dbReference>
<dbReference type="PRINTS" id="PR00783">
    <property type="entry name" value="MINTRINSICP"/>
</dbReference>
<evidence type="ECO:0000313" key="8">
    <source>
        <dbReference type="EMBL" id="RWZ68548.1"/>
    </source>
</evidence>
<evidence type="ECO:0000256" key="6">
    <source>
        <dbReference type="RuleBase" id="RU000477"/>
    </source>
</evidence>
<dbReference type="AlphaFoldDB" id="A0A3S4ED20"/>
<feature type="transmembrane region" description="Helical" evidence="7">
    <location>
        <begin position="138"/>
        <end position="161"/>
    </location>
</feature>
<evidence type="ECO:0000256" key="1">
    <source>
        <dbReference type="ARBA" id="ARBA00004141"/>
    </source>
</evidence>
<dbReference type="PROSITE" id="PS00221">
    <property type="entry name" value="MIP"/>
    <property type="match status" value="1"/>
</dbReference>
<evidence type="ECO:0000313" key="9">
    <source>
        <dbReference type="Proteomes" id="UP000288603"/>
    </source>
</evidence>
<evidence type="ECO:0000256" key="7">
    <source>
        <dbReference type="SAM" id="Phobius"/>
    </source>
</evidence>
<dbReference type="InterPro" id="IPR022357">
    <property type="entry name" value="MIP_CS"/>
</dbReference>
<keyword evidence="5 7" id="KW-0472">Membrane</keyword>
<dbReference type="GO" id="GO:0016020">
    <property type="term" value="C:membrane"/>
    <property type="evidence" value="ECO:0007669"/>
    <property type="project" value="UniProtKB-SubCell"/>
</dbReference>
<organism evidence="8 9">
    <name type="scientific">Labedella populi</name>
    <dbReference type="NCBI Taxonomy" id="2498850"/>
    <lineage>
        <taxon>Bacteria</taxon>
        <taxon>Bacillati</taxon>
        <taxon>Actinomycetota</taxon>
        <taxon>Actinomycetes</taxon>
        <taxon>Micrococcales</taxon>
        <taxon>Microbacteriaceae</taxon>
        <taxon>Labedella</taxon>
    </lineage>
</organism>
<accession>A0A3S4ED20</accession>
<proteinExistence type="inferred from homology"/>